<name>A0AAN6UKP5_9PEZI</name>
<keyword evidence="1" id="KW-0812">Transmembrane</keyword>
<feature type="transmembrane region" description="Helical" evidence="1">
    <location>
        <begin position="20"/>
        <end position="44"/>
    </location>
</feature>
<reference evidence="2" key="2">
    <citation type="submission" date="2023-05" db="EMBL/GenBank/DDBJ databases">
        <authorList>
            <consortium name="Lawrence Berkeley National Laboratory"/>
            <person name="Steindorff A."/>
            <person name="Hensen N."/>
            <person name="Bonometti L."/>
            <person name="Westerberg I."/>
            <person name="Brannstrom I.O."/>
            <person name="Guillou S."/>
            <person name="Cros-Aarteil S."/>
            <person name="Calhoun S."/>
            <person name="Haridas S."/>
            <person name="Kuo A."/>
            <person name="Mondo S."/>
            <person name="Pangilinan J."/>
            <person name="Riley R."/>
            <person name="Labutti K."/>
            <person name="Andreopoulos B."/>
            <person name="Lipzen A."/>
            <person name="Chen C."/>
            <person name="Yanf M."/>
            <person name="Daum C."/>
            <person name="Ng V."/>
            <person name="Clum A."/>
            <person name="Ohm R."/>
            <person name="Martin F."/>
            <person name="Silar P."/>
            <person name="Natvig D."/>
            <person name="Lalanne C."/>
            <person name="Gautier V."/>
            <person name="Ament-Velasquez S.L."/>
            <person name="Kruys A."/>
            <person name="Hutchinson M.I."/>
            <person name="Powell A.J."/>
            <person name="Barry K."/>
            <person name="Miller A.N."/>
            <person name="Grigoriev I.V."/>
            <person name="Debuchy R."/>
            <person name="Gladieux P."/>
            <person name="Thoren M.H."/>
            <person name="Johannesson H."/>
        </authorList>
    </citation>
    <scope>NUCLEOTIDE SEQUENCE</scope>
    <source>
        <strain evidence="2">CBS 123565</strain>
    </source>
</reference>
<evidence type="ECO:0000313" key="2">
    <source>
        <dbReference type="EMBL" id="KAK4134802.1"/>
    </source>
</evidence>
<keyword evidence="1" id="KW-1133">Transmembrane helix</keyword>
<dbReference type="InterPro" id="IPR018852">
    <property type="entry name" value="DUF2456"/>
</dbReference>
<dbReference type="Pfam" id="PF10445">
    <property type="entry name" value="DUF2456"/>
    <property type="match status" value="1"/>
</dbReference>
<feature type="non-terminal residue" evidence="2">
    <location>
        <position position="225"/>
    </location>
</feature>
<dbReference type="EMBL" id="MU853407">
    <property type="protein sequence ID" value="KAK4134802.1"/>
    <property type="molecule type" value="Genomic_DNA"/>
</dbReference>
<proteinExistence type="predicted"/>
<keyword evidence="3" id="KW-1185">Reference proteome</keyword>
<dbReference type="AlphaFoldDB" id="A0AAN6UKP5"/>
<accession>A0AAN6UKP5</accession>
<sequence length="225" mass="23917">GHLARVKTPTKHWTAYQLIYVFIINGIGSMVLAGGINFAIGYLLYATPRPPPGPPPLSPPPFLFTPPVSLVVDAAFTTVLQSILTWCAMVLTVNLDLSRGRVAPLGFVGPASSRAARWFLFVDHYTRARGSALCCGCGARGAARSAAFVAANLGRALLVAVAAFAVLIVPAVGCLMAAGTRYGNDWVFLGRWDAPLFKMVWGGVLGLLLSPTIAFCWMARAGWIV</sequence>
<feature type="non-terminal residue" evidence="2">
    <location>
        <position position="1"/>
    </location>
</feature>
<dbReference type="PANTHER" id="PTHR28297:SF1">
    <property type="entry name" value="FUNGAL PROTEIN"/>
    <property type="match status" value="1"/>
</dbReference>
<dbReference type="Proteomes" id="UP001304895">
    <property type="component" value="Unassembled WGS sequence"/>
</dbReference>
<feature type="transmembrane region" description="Helical" evidence="1">
    <location>
        <begin position="199"/>
        <end position="219"/>
    </location>
</feature>
<protein>
    <submittedName>
        <fullName evidence="2">Uncharacterized protein</fullName>
    </submittedName>
</protein>
<feature type="transmembrane region" description="Helical" evidence="1">
    <location>
        <begin position="156"/>
        <end position="179"/>
    </location>
</feature>
<evidence type="ECO:0000313" key="3">
    <source>
        <dbReference type="Proteomes" id="UP001304895"/>
    </source>
</evidence>
<organism evidence="2 3">
    <name type="scientific">Trichocladium antarcticum</name>
    <dbReference type="NCBI Taxonomy" id="1450529"/>
    <lineage>
        <taxon>Eukaryota</taxon>
        <taxon>Fungi</taxon>
        <taxon>Dikarya</taxon>
        <taxon>Ascomycota</taxon>
        <taxon>Pezizomycotina</taxon>
        <taxon>Sordariomycetes</taxon>
        <taxon>Sordariomycetidae</taxon>
        <taxon>Sordariales</taxon>
        <taxon>Chaetomiaceae</taxon>
        <taxon>Trichocladium</taxon>
    </lineage>
</organism>
<dbReference type="PANTHER" id="PTHR28297">
    <property type="entry name" value="FUNGAL PROTEIN"/>
    <property type="match status" value="1"/>
</dbReference>
<feature type="transmembrane region" description="Helical" evidence="1">
    <location>
        <begin position="64"/>
        <end position="91"/>
    </location>
</feature>
<reference evidence="2" key="1">
    <citation type="journal article" date="2023" name="Mol. Phylogenet. Evol.">
        <title>Genome-scale phylogeny and comparative genomics of the fungal order Sordariales.</title>
        <authorList>
            <person name="Hensen N."/>
            <person name="Bonometti L."/>
            <person name="Westerberg I."/>
            <person name="Brannstrom I.O."/>
            <person name="Guillou S."/>
            <person name="Cros-Aarteil S."/>
            <person name="Calhoun S."/>
            <person name="Haridas S."/>
            <person name="Kuo A."/>
            <person name="Mondo S."/>
            <person name="Pangilinan J."/>
            <person name="Riley R."/>
            <person name="LaButti K."/>
            <person name="Andreopoulos B."/>
            <person name="Lipzen A."/>
            <person name="Chen C."/>
            <person name="Yan M."/>
            <person name="Daum C."/>
            <person name="Ng V."/>
            <person name="Clum A."/>
            <person name="Steindorff A."/>
            <person name="Ohm R.A."/>
            <person name="Martin F."/>
            <person name="Silar P."/>
            <person name="Natvig D.O."/>
            <person name="Lalanne C."/>
            <person name="Gautier V."/>
            <person name="Ament-Velasquez S.L."/>
            <person name="Kruys A."/>
            <person name="Hutchinson M.I."/>
            <person name="Powell A.J."/>
            <person name="Barry K."/>
            <person name="Miller A.N."/>
            <person name="Grigoriev I.V."/>
            <person name="Debuchy R."/>
            <person name="Gladieux P."/>
            <person name="Hiltunen Thoren M."/>
            <person name="Johannesson H."/>
        </authorList>
    </citation>
    <scope>NUCLEOTIDE SEQUENCE</scope>
    <source>
        <strain evidence="2">CBS 123565</strain>
    </source>
</reference>
<evidence type="ECO:0000256" key="1">
    <source>
        <dbReference type="SAM" id="Phobius"/>
    </source>
</evidence>
<gene>
    <name evidence="2" type="ORF">BT67DRAFT_355942</name>
</gene>
<comment type="caution">
    <text evidence="2">The sequence shown here is derived from an EMBL/GenBank/DDBJ whole genome shotgun (WGS) entry which is preliminary data.</text>
</comment>
<keyword evidence="1" id="KW-0472">Membrane</keyword>